<organism evidence="1 2">
    <name type="scientific">Puccinia graminis f. sp. tritici</name>
    <dbReference type="NCBI Taxonomy" id="56615"/>
    <lineage>
        <taxon>Eukaryota</taxon>
        <taxon>Fungi</taxon>
        <taxon>Dikarya</taxon>
        <taxon>Basidiomycota</taxon>
        <taxon>Pucciniomycotina</taxon>
        <taxon>Pucciniomycetes</taxon>
        <taxon>Pucciniales</taxon>
        <taxon>Pucciniaceae</taxon>
        <taxon>Puccinia</taxon>
    </lineage>
</organism>
<comment type="caution">
    <text evidence="1">The sequence shown here is derived from an EMBL/GenBank/DDBJ whole genome shotgun (WGS) entry which is preliminary data.</text>
</comment>
<dbReference type="EMBL" id="VDEP01000345">
    <property type="protein sequence ID" value="KAA1098847.1"/>
    <property type="molecule type" value="Genomic_DNA"/>
</dbReference>
<dbReference type="SUPFAM" id="SSF48576">
    <property type="entry name" value="Terpenoid synthases"/>
    <property type="match status" value="1"/>
</dbReference>
<reference evidence="1 2" key="1">
    <citation type="submission" date="2019-05" db="EMBL/GenBank/DDBJ databases">
        <title>Emergence of the Ug99 lineage of the wheat stem rust pathogen through somatic hybridization.</title>
        <authorList>
            <person name="Li F."/>
            <person name="Upadhyaya N.M."/>
            <person name="Sperschneider J."/>
            <person name="Matny O."/>
            <person name="Nguyen-Phuc H."/>
            <person name="Mago R."/>
            <person name="Raley C."/>
            <person name="Miller M.E."/>
            <person name="Silverstein K.A.T."/>
            <person name="Henningsen E."/>
            <person name="Hirsch C.D."/>
            <person name="Visser B."/>
            <person name="Pretorius Z.A."/>
            <person name="Steffenson B.J."/>
            <person name="Schwessinger B."/>
            <person name="Dodds P.N."/>
            <person name="Figueroa M."/>
        </authorList>
    </citation>
    <scope>NUCLEOTIDE SEQUENCE [LARGE SCALE GENOMIC DNA]</scope>
    <source>
        <strain evidence="1 2">Ug99</strain>
    </source>
</reference>
<dbReference type="Pfam" id="PF00494">
    <property type="entry name" value="SQS_PSY"/>
    <property type="match status" value="1"/>
</dbReference>
<protein>
    <submittedName>
        <fullName evidence="1">Uncharacterized protein</fullName>
    </submittedName>
</protein>
<dbReference type="Gene3D" id="1.10.600.10">
    <property type="entry name" value="Farnesyl Diphosphate Synthase"/>
    <property type="match status" value="1"/>
</dbReference>
<gene>
    <name evidence="1" type="ORF">PGTUg99_013130</name>
</gene>
<evidence type="ECO:0000313" key="2">
    <source>
        <dbReference type="Proteomes" id="UP000325313"/>
    </source>
</evidence>
<accession>A0A5B0PB48</accession>
<dbReference type="AlphaFoldDB" id="A0A5B0PB48"/>
<name>A0A5B0PB48_PUCGR</name>
<sequence>MTDRRIGLTTTRLLIAAIRRTGTTNQQQRQRRRGYSGLSSIEECLDSLKRNDPESVLQLPFWPKESQPGFVAIKSFHGEINNIPNAVSRSQKPLIAQMRYQWWRDAIDSCYLSSSSSSQTVDNSPINQIPSNHPLIHLLKPIIKQHKLSKYYFTRIINASEAHYLDRRLPTLTALADHSRSTTYASLSLQAQLLRSSKQWKEKGTKLGGVTLATVDHSLSHLALFLTVVRILKQLPYDIRHRGTHSVPLELLECSEETLFRFFNPRRTYNNHQSLASSDQKDLHDAQDSLFNLIFLAWSELVAAREVISLDLSHVHSDDFRNHHNATLIQKHILSSRKSYLPKITIDRTLIPLFLPATPARTQLTKISNIILNTHKPRRQEEQGNLKSHLIDNVARKADWTVPFKLWFNFTFNKL</sequence>
<proteinExistence type="predicted"/>
<evidence type="ECO:0000313" key="1">
    <source>
        <dbReference type="EMBL" id="KAA1098847.1"/>
    </source>
</evidence>
<dbReference type="InterPro" id="IPR008949">
    <property type="entry name" value="Isoprenoid_synthase_dom_sf"/>
</dbReference>
<dbReference type="Proteomes" id="UP000325313">
    <property type="component" value="Unassembled WGS sequence"/>
</dbReference>
<dbReference type="InterPro" id="IPR002060">
    <property type="entry name" value="Squ/phyt_synthse"/>
</dbReference>